<protein>
    <submittedName>
        <fullName evidence="2">SHOCT domain-containing protein</fullName>
    </submittedName>
</protein>
<proteinExistence type="predicted"/>
<dbReference type="Proteomes" id="UP000294952">
    <property type="component" value="Unassembled WGS sequence"/>
</dbReference>
<dbReference type="Pfam" id="PF09851">
    <property type="entry name" value="SHOCT"/>
    <property type="match status" value="1"/>
</dbReference>
<dbReference type="InterPro" id="IPR018649">
    <property type="entry name" value="SHOCT"/>
</dbReference>
<evidence type="ECO:0000313" key="2">
    <source>
        <dbReference type="EMBL" id="TDL07229.1"/>
    </source>
</evidence>
<accession>A0A4R5X4U7</accession>
<sequence length="30" mass="3305">MDELTKVAALRDAGALTPEEFETAKRKLIS</sequence>
<evidence type="ECO:0000313" key="3">
    <source>
        <dbReference type="Proteomes" id="UP000294952"/>
    </source>
</evidence>
<evidence type="ECO:0000259" key="1">
    <source>
        <dbReference type="Pfam" id="PF09851"/>
    </source>
</evidence>
<feature type="domain" description="SHOCT" evidence="1">
    <location>
        <begin position="2"/>
        <end position="28"/>
    </location>
</feature>
<dbReference type="AlphaFoldDB" id="A0A4R5X4U7"/>
<reference evidence="2 3" key="1">
    <citation type="submission" date="2019-01" db="EMBL/GenBank/DDBJ databases">
        <title>High-quality-draft genome sequences of five non-tuberculosis mycobacteriaceae isolated from a nosocomial environment.</title>
        <authorList>
            <person name="Tiago I."/>
            <person name="Alarico S."/>
            <person name="Pereira S.G."/>
            <person name="Coelho C."/>
            <person name="Maranha A."/>
            <person name="Empadinhas N."/>
        </authorList>
    </citation>
    <scope>NUCLEOTIDE SEQUENCE [LARGE SCALE GENOMIC DNA]</scope>
    <source>
        <strain evidence="2 3">22DIII</strain>
    </source>
</reference>
<dbReference type="RefSeq" id="WP_133413964.1">
    <property type="nucleotide sequence ID" value="NZ_SDLP01000004.1"/>
</dbReference>
<organism evidence="2 3">
    <name type="scientific">Mycolicibacterium obuense</name>
    <dbReference type="NCBI Taxonomy" id="1807"/>
    <lineage>
        <taxon>Bacteria</taxon>
        <taxon>Bacillati</taxon>
        <taxon>Actinomycetota</taxon>
        <taxon>Actinomycetes</taxon>
        <taxon>Mycobacteriales</taxon>
        <taxon>Mycobacteriaceae</taxon>
        <taxon>Mycolicibacterium</taxon>
    </lineage>
</organism>
<comment type="caution">
    <text evidence="2">The sequence shown here is derived from an EMBL/GenBank/DDBJ whole genome shotgun (WGS) entry which is preliminary data.</text>
</comment>
<name>A0A4R5X4U7_9MYCO</name>
<dbReference type="EMBL" id="SDLP01000004">
    <property type="protein sequence ID" value="TDL07229.1"/>
    <property type="molecule type" value="Genomic_DNA"/>
</dbReference>
<gene>
    <name evidence="2" type="ORF">EUA04_14860</name>
</gene>